<dbReference type="InterPro" id="IPR027417">
    <property type="entry name" value="P-loop_NTPase"/>
</dbReference>
<organism evidence="5 6">
    <name type="scientific">[Empedobacter] haloabium</name>
    <dbReference type="NCBI Taxonomy" id="592317"/>
    <lineage>
        <taxon>Bacteria</taxon>
        <taxon>Pseudomonadati</taxon>
        <taxon>Pseudomonadota</taxon>
        <taxon>Betaproteobacteria</taxon>
        <taxon>Burkholderiales</taxon>
        <taxon>Oxalobacteraceae</taxon>
        <taxon>Telluria group</taxon>
        <taxon>Telluria group incertae sedis</taxon>
    </lineage>
</organism>
<dbReference type="Pfam" id="PF13086">
    <property type="entry name" value="AAA_11"/>
    <property type="match status" value="2"/>
</dbReference>
<feature type="domain" description="DUF3320" evidence="1">
    <location>
        <begin position="1408"/>
        <end position="1452"/>
    </location>
</feature>
<name>A0ABZ1UPH5_9BURK</name>
<evidence type="ECO:0000259" key="1">
    <source>
        <dbReference type="Pfam" id="PF11784"/>
    </source>
</evidence>
<dbReference type="PANTHER" id="PTHR10887">
    <property type="entry name" value="DNA2/NAM7 HELICASE FAMILY"/>
    <property type="match status" value="1"/>
</dbReference>
<dbReference type="InterPro" id="IPR045055">
    <property type="entry name" value="DNA2/NAM7-like"/>
</dbReference>
<dbReference type="SUPFAM" id="SSF52980">
    <property type="entry name" value="Restriction endonuclease-like"/>
    <property type="match status" value="1"/>
</dbReference>
<dbReference type="Pfam" id="PF11784">
    <property type="entry name" value="DUF3320"/>
    <property type="match status" value="1"/>
</dbReference>
<proteinExistence type="predicted"/>
<feature type="domain" description="DNA2/NAM7 helicase helicase" evidence="2">
    <location>
        <begin position="936"/>
        <end position="974"/>
    </location>
</feature>
<keyword evidence="6" id="KW-1185">Reference proteome</keyword>
<evidence type="ECO:0000259" key="3">
    <source>
        <dbReference type="Pfam" id="PF13087"/>
    </source>
</evidence>
<dbReference type="InterPro" id="IPR025103">
    <property type="entry name" value="DUF4011"/>
</dbReference>
<dbReference type="EMBL" id="CP136508">
    <property type="protein sequence ID" value="WUR14452.1"/>
    <property type="molecule type" value="Genomic_DNA"/>
</dbReference>
<feature type="domain" description="DNA2/NAM7 helicase-like C-terminal" evidence="3">
    <location>
        <begin position="1020"/>
        <end position="1205"/>
    </location>
</feature>
<sequence>MSSSTAEGARQPGLQRLFDDTRRRLVETGTRNRLVHVNRANTRGNVIAIVNERADDTYALLAAGKALRFRALGHDADDTAADALRLADVGEEGFDPERQRDGWLETRLGPDALQKRLLKIAREARTAEEESGVNVLYLALGFLTWLEQKPGTPAREAPLVLLPVELVRNARTSTYDVRLRDEDVVTNLPLQQRLKEDFGIVLPELEIEEGWTPAAYFAQVEAVMAERAGWRVERDGMQLGFFSFSKLLMYRDLAPEAWPDGAIAEHALTRGLLYEGFTPAAPLAGPADRLDDVLPPARLCHVVDADASQAVVIEEARLGRNLVVQGPPGTGKSQTIANIIAAAVHDGKRVLFVAEKMAALSVVHDRLVKAGLRDVCLELHSRNANKKAVLAELARTLNAAADVPAMPPSPDALAQAVTTSNAIAEALHRPIGSSGETPFSVLALQARLIGQGVPAPTIDGAAVAALAPAALERLLAHVERFGALLAAEGDFDAHPFAGTRNLDLQPVQLTRLVPLLEQGAQAAEALAQALQAAAGTLGVALPPTRSASQPLAGTLAVLRGLPSDGHAVAARLLACADLPRLRQTLAAGLAWRAAHDAAAATFVDAAFGAAAPLHLRAPLLAGTASFFTRWGGAYRGASRELAGLLRGALPKRAAERVALVDTLLDVHARRERWQADEPFAAAALGAAWRAGQTDFGRLLALADWCGAAQAAPLRLAADRMLAVAAQPAQVDALLIAIATAERGMGPLDEVLATLDADFGADYRLDDATRRLRRMALALPRYGGWVALRQAYQALADDGVPEVARHMRDGTLEAGAAAIEIRFARAEHLWNAAREAEPVLRALGGQDRHALAARFAALERQHLKDNVTAIVARHLAQVPQGAQGNMKVIRGEIGKKRGHMALRKLFASAGDALQRIKPAMLMSPISVAQFVPPGALEFDLLIIDEASQVRPEDALGAIARARQIVVVGDQKQLPPSSFFDRLLSDEAEEETEDAEADAGLLGSAASVGALESVLSLCEARGLSGRMLQWHYRSRDPSLIRVSNAEFYGDALVLPPSPLERNRAFGLCFTRVAGVYDKGGKRDNRIEGDAIVARAAEHARRNPALSLGIVTFSSSQRNLITELLELARRADPVLDAFLREGKSEDVFVKNIENVQGDERDVILVSVGYGPTEAGGWLASMSFGPVNAEGGERRLNVLFTRARLRCEVFASFDPADIDPARTSRAGPHILKRYLQAAQARGAADLPAAGAPSSVLAQDVAEAIRALGYVVDAQVGSAGFHLDLAVRHPERPDTYLLALECDGPAWRDARWARERERLRQEVLAHLGWRLHRVWSTDWFYRRDGEIERLRAALEQARTAAHDVPPIDGANNGVAIPVPQDEPVPPLEAAPAPVMPQMPLYQRCIVPMGEGEPHELAPARLVELVTTIVTAEGPIHVEEAARRVAACFGKDKAGARILTAARTALETADLLSDGTFWFTQAQHDAAPVRDRSQESGATVKATSISPLELRAALRLAHEQNGGGSAAEMIRCAARLLGFKRVGAELSERLAAALENG</sequence>
<dbReference type="Gene3D" id="3.40.960.10">
    <property type="entry name" value="VSR Endonuclease"/>
    <property type="match status" value="1"/>
</dbReference>
<evidence type="ECO:0000313" key="5">
    <source>
        <dbReference type="EMBL" id="WUR14452.1"/>
    </source>
</evidence>
<feature type="domain" description="DNA2/NAM7 helicase helicase" evidence="2">
    <location>
        <begin position="306"/>
        <end position="373"/>
    </location>
</feature>
<dbReference type="Proteomes" id="UP000321323">
    <property type="component" value="Chromosome"/>
</dbReference>
<evidence type="ECO:0000313" key="6">
    <source>
        <dbReference type="Proteomes" id="UP000321323"/>
    </source>
</evidence>
<dbReference type="Gene3D" id="3.40.50.300">
    <property type="entry name" value="P-loop containing nucleotide triphosphate hydrolases"/>
    <property type="match status" value="3"/>
</dbReference>
<feature type="domain" description="Restriction endonuclease type II-like" evidence="4">
    <location>
        <begin position="1254"/>
        <end position="1349"/>
    </location>
</feature>
<gene>
    <name evidence="5" type="ORF">E7V67_004935</name>
</gene>
<dbReference type="InterPro" id="IPR021754">
    <property type="entry name" value="DUF3320"/>
</dbReference>
<dbReference type="InterPro" id="IPR011335">
    <property type="entry name" value="Restrct_endonuc-II-like"/>
</dbReference>
<accession>A0ABZ1UPH5</accession>
<reference evidence="5 6" key="1">
    <citation type="journal article" date="2019" name="Int. J. Syst. Evol. Microbiol.">
        <title>The Draft Whole-Genome Sequence of the Antibiotic Producer Empedobacter haloabium ATCC 31962 Provides Indications for Its Taxonomic Reclassification.</title>
        <authorList>
            <person name="Miess H."/>
            <person name="Arlt P."/>
            <person name="Apel A.K."/>
            <person name="Weber T."/>
            <person name="Nieselt K."/>
            <person name="Hanssen F."/>
            <person name="Czemmel S."/>
            <person name="Nahnsen S."/>
            <person name="Gross H."/>
        </authorList>
    </citation>
    <scope>NUCLEOTIDE SEQUENCE [LARGE SCALE GENOMIC DNA]</scope>
    <source>
        <strain evidence="5 6">ATCC 31962</strain>
    </source>
</reference>
<dbReference type="Pfam" id="PF13195">
    <property type="entry name" value="DUF4011"/>
    <property type="match status" value="1"/>
</dbReference>
<dbReference type="InterPro" id="IPR041677">
    <property type="entry name" value="DNA2/NAM7_AAA_11"/>
</dbReference>
<dbReference type="Pfam" id="PF18741">
    <property type="entry name" value="MTES_1575"/>
    <property type="match status" value="1"/>
</dbReference>
<dbReference type="SUPFAM" id="SSF52540">
    <property type="entry name" value="P-loop containing nucleoside triphosphate hydrolases"/>
    <property type="match status" value="1"/>
</dbReference>
<dbReference type="Pfam" id="PF13087">
    <property type="entry name" value="AAA_12"/>
    <property type="match status" value="1"/>
</dbReference>
<protein>
    <submittedName>
        <fullName evidence="5">DUF3320 domain-containing protein</fullName>
    </submittedName>
</protein>
<evidence type="ECO:0000259" key="4">
    <source>
        <dbReference type="Pfam" id="PF18741"/>
    </source>
</evidence>
<evidence type="ECO:0000259" key="2">
    <source>
        <dbReference type="Pfam" id="PF13086"/>
    </source>
</evidence>
<dbReference type="CDD" id="cd18808">
    <property type="entry name" value="SF1_C_Upf1"/>
    <property type="match status" value="1"/>
</dbReference>
<dbReference type="InterPro" id="IPR049468">
    <property type="entry name" value="Restrct_endonuc-II-like_dom"/>
</dbReference>
<dbReference type="InterPro" id="IPR041679">
    <property type="entry name" value="DNA2/NAM7-like_C"/>
</dbReference>
<dbReference type="PANTHER" id="PTHR10887:SF530">
    <property type="entry name" value="SUPERFAMILY I DNA HELICASES"/>
    <property type="match status" value="1"/>
</dbReference>
<dbReference type="InterPro" id="IPR047187">
    <property type="entry name" value="SF1_C_Upf1"/>
</dbReference>